<evidence type="ECO:0000256" key="3">
    <source>
        <dbReference type="ARBA" id="ARBA00022737"/>
    </source>
</evidence>
<dbReference type="GO" id="GO:0031080">
    <property type="term" value="C:nuclear pore outer ring"/>
    <property type="evidence" value="ECO:0007669"/>
    <property type="project" value="TreeGrafter"/>
</dbReference>
<keyword evidence="2" id="KW-0853">WD repeat</keyword>
<accession>A0A6V7QAW9</accession>
<dbReference type="Gene3D" id="2.130.10.10">
    <property type="entry name" value="YVTN repeat-like/Quinoprotein amine dehydrogenase"/>
    <property type="match status" value="1"/>
</dbReference>
<name>A0A6V7QAW9_ANACO</name>
<reference evidence="6" key="1">
    <citation type="submission" date="2020-07" db="EMBL/GenBank/DDBJ databases">
        <authorList>
            <person name="Lin J."/>
        </authorList>
    </citation>
    <scope>NUCLEOTIDE SEQUENCE</scope>
</reference>
<gene>
    <name evidence="6" type="ORF">CB5_LOCUS23421</name>
</gene>
<evidence type="ECO:0000313" key="6">
    <source>
        <dbReference type="EMBL" id="CAD1840210.1"/>
    </source>
</evidence>
<dbReference type="PANTHER" id="PTHR22652:SF0">
    <property type="entry name" value="NUCLEOPORIN NUP43"/>
    <property type="match status" value="1"/>
</dbReference>
<comment type="subcellular location">
    <subcellularLocation>
        <location evidence="1">Nucleus</location>
    </subcellularLocation>
</comment>
<evidence type="ECO:0000256" key="4">
    <source>
        <dbReference type="ARBA" id="ARBA00023242"/>
    </source>
</evidence>
<feature type="compositionally biased region" description="Basic residues" evidence="5">
    <location>
        <begin position="107"/>
        <end position="117"/>
    </location>
</feature>
<proteinExistence type="predicted"/>
<dbReference type="EMBL" id="LR862134">
    <property type="protein sequence ID" value="CAD1840210.1"/>
    <property type="molecule type" value="Genomic_DNA"/>
</dbReference>
<keyword evidence="3" id="KW-0677">Repeat</keyword>
<organism evidence="6">
    <name type="scientific">Ananas comosus var. bracteatus</name>
    <name type="common">red pineapple</name>
    <dbReference type="NCBI Taxonomy" id="296719"/>
    <lineage>
        <taxon>Eukaryota</taxon>
        <taxon>Viridiplantae</taxon>
        <taxon>Streptophyta</taxon>
        <taxon>Embryophyta</taxon>
        <taxon>Tracheophyta</taxon>
        <taxon>Spermatophyta</taxon>
        <taxon>Magnoliopsida</taxon>
        <taxon>Liliopsida</taxon>
        <taxon>Poales</taxon>
        <taxon>Bromeliaceae</taxon>
        <taxon>Bromelioideae</taxon>
        <taxon>Ananas</taxon>
    </lineage>
</organism>
<evidence type="ECO:0008006" key="7">
    <source>
        <dbReference type="Google" id="ProtNLM"/>
    </source>
</evidence>
<evidence type="ECO:0000256" key="2">
    <source>
        <dbReference type="ARBA" id="ARBA00022574"/>
    </source>
</evidence>
<feature type="region of interest" description="Disordered" evidence="5">
    <location>
        <begin position="64"/>
        <end position="154"/>
    </location>
</feature>
<feature type="compositionally biased region" description="Basic residues" evidence="5">
    <location>
        <begin position="89"/>
        <end position="100"/>
    </location>
</feature>
<evidence type="ECO:0000256" key="1">
    <source>
        <dbReference type="ARBA" id="ARBA00004123"/>
    </source>
</evidence>
<feature type="compositionally biased region" description="Pro residues" evidence="5">
    <location>
        <begin position="72"/>
        <end position="86"/>
    </location>
</feature>
<evidence type="ECO:0000256" key="5">
    <source>
        <dbReference type="SAM" id="MobiDB-lite"/>
    </source>
</evidence>
<dbReference type="SUPFAM" id="SSF50978">
    <property type="entry name" value="WD40 repeat-like"/>
    <property type="match status" value="1"/>
</dbReference>
<dbReference type="InterPro" id="IPR015943">
    <property type="entry name" value="WD40/YVTN_repeat-like_dom_sf"/>
</dbReference>
<sequence length="365" mass="39838">MAEPGDLRLHRYPQSKSVDAVRWLPSASAFGRLVAVAVHDPDADPAAASALEIHSLSPTQATSPLCLRSSWPSPPASPRSAPPTSPTTPRRRRRRIHPRRLLPPAPRRPRQWRRRHRTLDLRRPVVPRGAGDGAGHANRRRRVRHGGEDGRVNVVGAGEGRMEHRRVHDSNGLASYTAARWGSPAEFATGGVGFGVRWWDQRKPEGLVAQFKGSWGGGGITGMVHSIDIHPSRKHICIVGGSSGTVFAWDLRWQQQPILLSGVGLNGTDQPVFESEVWEVQYDSYTQSSGITSAPSTKILPVMVCSEDGILAVLEQGEDPVELLAEPCAINAFDIDPQNPSDVVCALEWESMAILSRGRDVVAIQ</sequence>
<keyword evidence="4" id="KW-0539">Nucleus</keyword>
<dbReference type="InterPro" id="IPR036322">
    <property type="entry name" value="WD40_repeat_dom_sf"/>
</dbReference>
<protein>
    <recommendedName>
        <fullName evidence="7">Nuclear pore complex protein NUP43</fullName>
    </recommendedName>
</protein>
<dbReference type="PANTHER" id="PTHR22652">
    <property type="entry name" value="NUCLEOPORIN NUP43"/>
    <property type="match status" value="1"/>
</dbReference>
<dbReference type="AlphaFoldDB" id="A0A6V7QAW9"/>